<reference evidence="2 3" key="1">
    <citation type="submission" date="2020-08" db="EMBL/GenBank/DDBJ databases">
        <title>Genomic Encyclopedia of Type Strains, Phase IV (KMG-IV): sequencing the most valuable type-strain genomes for metagenomic binning, comparative biology and taxonomic classification.</title>
        <authorList>
            <person name="Goeker M."/>
        </authorList>
    </citation>
    <scope>NUCLEOTIDE SEQUENCE [LARGE SCALE GENOMIC DNA]</scope>
    <source>
        <strain evidence="2 3">DSM 26438</strain>
    </source>
</reference>
<evidence type="ECO:0000256" key="1">
    <source>
        <dbReference type="SAM" id="MobiDB-lite"/>
    </source>
</evidence>
<proteinExistence type="predicted"/>
<keyword evidence="3" id="KW-1185">Reference proteome</keyword>
<accession>A0A7W6CCE2</accession>
<feature type="compositionally biased region" description="Basic and acidic residues" evidence="1">
    <location>
        <begin position="296"/>
        <end position="309"/>
    </location>
</feature>
<name>A0A7W6CCE2_9HYPH</name>
<dbReference type="RefSeq" id="WP_234910867.1">
    <property type="nucleotide sequence ID" value="NZ_JACIDV010000002.1"/>
</dbReference>
<comment type="caution">
    <text evidence="2">The sequence shown here is derived from an EMBL/GenBank/DDBJ whole genome shotgun (WGS) entry which is preliminary data.</text>
</comment>
<dbReference type="Proteomes" id="UP000565286">
    <property type="component" value="Unassembled WGS sequence"/>
</dbReference>
<organism evidence="2 3">
    <name type="scientific">Rhizobium skierniewicense</name>
    <dbReference type="NCBI Taxonomy" id="984260"/>
    <lineage>
        <taxon>Bacteria</taxon>
        <taxon>Pseudomonadati</taxon>
        <taxon>Pseudomonadota</taxon>
        <taxon>Alphaproteobacteria</taxon>
        <taxon>Hyphomicrobiales</taxon>
        <taxon>Rhizobiaceae</taxon>
        <taxon>Rhizobium/Agrobacterium group</taxon>
        <taxon>Rhizobium</taxon>
    </lineage>
</organism>
<feature type="compositionally biased region" description="Basic and acidic residues" evidence="1">
    <location>
        <begin position="326"/>
        <end position="337"/>
    </location>
</feature>
<sequence>MTNTYHHDPAFLKAVETLIQTIQFDVNGTAGKGGNGGLTSDKAIRQSGELNIMMDRIKKLEAATPPVDSLQDRVQPWMMACFGPEISADKLERADRLLEEVFELLQSGEYPRERIRALEEYTFSRERGEPAQEVGGVMITLAAYCLAHELDMHHAGEVELSRIWTKVEKIRAKQAAKPTGSALPVAMTAHSARVQEVPVFGPFAHLNGVHGLSEEYWTVDNDPGTDDDELFSIPLYSLVDPFTAAPTAIPEIEVGEEPECCVACDVPLEVGDLVYWCSSDDSGHLHADCCGPDRESYVHPDGSPLKDDEPIPAPFAWKPDNVAPSDAHEDGRFEEVK</sequence>
<dbReference type="AlphaFoldDB" id="A0A7W6CCE2"/>
<feature type="region of interest" description="Disordered" evidence="1">
    <location>
        <begin position="296"/>
        <end position="337"/>
    </location>
</feature>
<evidence type="ECO:0000313" key="2">
    <source>
        <dbReference type="EMBL" id="MBB3944671.1"/>
    </source>
</evidence>
<protein>
    <submittedName>
        <fullName evidence="2">Uncharacterized protein</fullName>
    </submittedName>
</protein>
<dbReference type="EMBL" id="JACIDV010000002">
    <property type="protein sequence ID" value="MBB3944671.1"/>
    <property type="molecule type" value="Genomic_DNA"/>
</dbReference>
<evidence type="ECO:0000313" key="3">
    <source>
        <dbReference type="Proteomes" id="UP000565286"/>
    </source>
</evidence>
<gene>
    <name evidence="2" type="ORF">GGQ73_000596</name>
</gene>